<evidence type="ECO:0000313" key="2">
    <source>
        <dbReference type="Proteomes" id="UP000317178"/>
    </source>
</evidence>
<evidence type="ECO:0000313" key="1">
    <source>
        <dbReference type="EMBL" id="QDU78616.1"/>
    </source>
</evidence>
<accession>A0A518CHB6</accession>
<evidence type="ECO:0008006" key="3">
    <source>
        <dbReference type="Google" id="ProtNLM"/>
    </source>
</evidence>
<dbReference type="OrthoDB" id="288530at2"/>
<reference evidence="1 2" key="1">
    <citation type="submission" date="2019-02" db="EMBL/GenBank/DDBJ databases">
        <title>Deep-cultivation of Planctomycetes and their phenomic and genomic characterization uncovers novel biology.</title>
        <authorList>
            <person name="Wiegand S."/>
            <person name="Jogler M."/>
            <person name="Boedeker C."/>
            <person name="Pinto D."/>
            <person name="Vollmers J."/>
            <person name="Rivas-Marin E."/>
            <person name="Kohn T."/>
            <person name="Peeters S.H."/>
            <person name="Heuer A."/>
            <person name="Rast P."/>
            <person name="Oberbeckmann S."/>
            <person name="Bunk B."/>
            <person name="Jeske O."/>
            <person name="Meyerdierks A."/>
            <person name="Storesund J.E."/>
            <person name="Kallscheuer N."/>
            <person name="Luecker S."/>
            <person name="Lage O.M."/>
            <person name="Pohl T."/>
            <person name="Merkel B.J."/>
            <person name="Hornburger P."/>
            <person name="Mueller R.-W."/>
            <person name="Bruemmer F."/>
            <person name="Labrenz M."/>
            <person name="Spormann A.M."/>
            <person name="Op den Camp H."/>
            <person name="Overmann J."/>
            <person name="Amann R."/>
            <person name="Jetten M.S.M."/>
            <person name="Mascher T."/>
            <person name="Medema M.H."/>
            <person name="Devos D.P."/>
            <person name="Kaster A.-K."/>
            <person name="Ovreas L."/>
            <person name="Rohde M."/>
            <person name="Galperin M.Y."/>
            <person name="Jogler C."/>
        </authorList>
    </citation>
    <scope>NUCLEOTIDE SEQUENCE [LARGE SCALE GENOMIC DNA]</scope>
    <source>
        <strain evidence="1 2">Pla110</strain>
    </source>
</reference>
<sequence>MQQVDRQVVMLSRIVLHPDYRGLGLAHRFVRESCHTTSWPWIECLSEMGRFNSFLERAGFQRIGVCGKGRAGLQQHSALYGTRKRHGKKRTLTKSTFEKSRYARPIYYLLDNREHFEK</sequence>
<protein>
    <recommendedName>
        <fullName evidence="3">N-acetyltransferase domain-containing protein</fullName>
    </recommendedName>
</protein>
<name>A0A518CHB6_9PLAN</name>
<dbReference type="Gene3D" id="3.40.630.30">
    <property type="match status" value="1"/>
</dbReference>
<dbReference type="EMBL" id="CP036281">
    <property type="protein sequence ID" value="QDU78616.1"/>
    <property type="molecule type" value="Genomic_DNA"/>
</dbReference>
<dbReference type="AlphaFoldDB" id="A0A518CHB6"/>
<dbReference type="SUPFAM" id="SSF55729">
    <property type="entry name" value="Acyl-CoA N-acyltransferases (Nat)"/>
    <property type="match status" value="1"/>
</dbReference>
<gene>
    <name evidence="1" type="ORF">Pla110_03200</name>
</gene>
<dbReference type="KEGG" id="plon:Pla110_03200"/>
<organism evidence="1 2">
    <name type="scientific">Polystyrenella longa</name>
    <dbReference type="NCBI Taxonomy" id="2528007"/>
    <lineage>
        <taxon>Bacteria</taxon>
        <taxon>Pseudomonadati</taxon>
        <taxon>Planctomycetota</taxon>
        <taxon>Planctomycetia</taxon>
        <taxon>Planctomycetales</taxon>
        <taxon>Planctomycetaceae</taxon>
        <taxon>Polystyrenella</taxon>
    </lineage>
</organism>
<dbReference type="Proteomes" id="UP000317178">
    <property type="component" value="Chromosome"/>
</dbReference>
<dbReference type="InterPro" id="IPR016181">
    <property type="entry name" value="Acyl_CoA_acyltransferase"/>
</dbReference>
<dbReference type="RefSeq" id="WP_144992517.1">
    <property type="nucleotide sequence ID" value="NZ_CP036281.1"/>
</dbReference>
<keyword evidence="2" id="KW-1185">Reference proteome</keyword>
<proteinExistence type="predicted"/>